<proteinExistence type="predicted"/>
<dbReference type="RefSeq" id="WP_109685257.1">
    <property type="nucleotide sequence ID" value="NZ_QGDN01000001.1"/>
</dbReference>
<name>A0A2Y8ZTI2_9MICO</name>
<accession>A0A2Y8ZTI2</accession>
<sequence>MSTVPDAPFSTASGLQAGYTYRQLTGPRFVSVHRRRGIWDVPAASRTLLELLAADRLVLPSQAAISHLTGLALYGLEVDPGPRRHWSTSHQETSRLRSIVLHRRQSLGEVRQIEGLPVLCAARCLADVAPHVSIVWLVGAGDALIHSGVLTIGELREFANGSFHGSQRLRQAVRLMRERSASFRESGTRLIMACSGLPEPELNVRLYDACGAFVGKPDFLWRKQSVFAEYDGWYHERDADQRDYDIHRMERLRRLRLEPVTLTSSDYARPVMLSQRLWQAFAAQGFGGERPLFDLRQWQSWSTPPRGRRDPRRAETPPPRLLQRNSPEPDAPR</sequence>
<organism evidence="2 3">
    <name type="scientific">Branchiibius hedensis</name>
    <dbReference type="NCBI Taxonomy" id="672460"/>
    <lineage>
        <taxon>Bacteria</taxon>
        <taxon>Bacillati</taxon>
        <taxon>Actinomycetota</taxon>
        <taxon>Actinomycetes</taxon>
        <taxon>Micrococcales</taxon>
        <taxon>Dermacoccaceae</taxon>
        <taxon>Branchiibius</taxon>
    </lineage>
</organism>
<dbReference type="Proteomes" id="UP000250028">
    <property type="component" value="Unassembled WGS sequence"/>
</dbReference>
<dbReference type="EMBL" id="UESZ01000001">
    <property type="protein sequence ID" value="SSA34568.1"/>
    <property type="molecule type" value="Genomic_DNA"/>
</dbReference>
<evidence type="ECO:0000256" key="1">
    <source>
        <dbReference type="SAM" id="MobiDB-lite"/>
    </source>
</evidence>
<reference evidence="3" key="1">
    <citation type="submission" date="2016-10" db="EMBL/GenBank/DDBJ databases">
        <authorList>
            <person name="Varghese N."/>
            <person name="Submissions S."/>
        </authorList>
    </citation>
    <scope>NUCLEOTIDE SEQUENCE [LARGE SCALE GENOMIC DNA]</scope>
    <source>
        <strain evidence="3">DSM 22951</strain>
    </source>
</reference>
<evidence type="ECO:0008006" key="4">
    <source>
        <dbReference type="Google" id="ProtNLM"/>
    </source>
</evidence>
<keyword evidence="3" id="KW-1185">Reference proteome</keyword>
<gene>
    <name evidence="2" type="ORF">SAMN04489750_1892</name>
</gene>
<dbReference type="AlphaFoldDB" id="A0A2Y8ZTI2"/>
<feature type="region of interest" description="Disordered" evidence="1">
    <location>
        <begin position="299"/>
        <end position="333"/>
    </location>
</feature>
<dbReference type="OrthoDB" id="3234479at2"/>
<evidence type="ECO:0000313" key="2">
    <source>
        <dbReference type="EMBL" id="SSA34568.1"/>
    </source>
</evidence>
<protein>
    <recommendedName>
        <fullName evidence="4">DUF559 domain-containing protein</fullName>
    </recommendedName>
</protein>
<evidence type="ECO:0000313" key="3">
    <source>
        <dbReference type="Proteomes" id="UP000250028"/>
    </source>
</evidence>